<evidence type="ECO:0000259" key="3">
    <source>
        <dbReference type="PROSITE" id="PS51186"/>
    </source>
</evidence>
<dbReference type="PROSITE" id="PS51186">
    <property type="entry name" value="GNAT"/>
    <property type="match status" value="1"/>
</dbReference>
<comment type="caution">
    <text evidence="4">The sequence shown here is derived from an EMBL/GenBank/DDBJ whole genome shotgun (WGS) entry which is preliminary data.</text>
</comment>
<dbReference type="Proteomes" id="UP000238937">
    <property type="component" value="Unassembled WGS sequence"/>
</dbReference>
<gene>
    <name evidence="4" type="ORF">C7B77_02325</name>
</gene>
<dbReference type="InterPro" id="IPR016181">
    <property type="entry name" value="Acyl_CoA_acyltransferase"/>
</dbReference>
<dbReference type="AlphaFoldDB" id="A0A2T1GMF6"/>
<sequence>MSAIVRDAFTHEFDDIAKLLVEAYSEYASALTPENWQTMQTNLSKITEVAQQGRLIIAQLDRELVGAVVYCPPGTSDTRIFQPEWASLRMLAVSPQHRGQGIGAQLSSECIRRAKEDEAEIIGLHTSELMLPAIRMYERLGFDRDLVLPRRLGIQFWRYVLKLND</sequence>
<evidence type="ECO:0000313" key="5">
    <source>
        <dbReference type="Proteomes" id="UP000238937"/>
    </source>
</evidence>
<evidence type="ECO:0000313" key="4">
    <source>
        <dbReference type="EMBL" id="PSB59070.1"/>
    </source>
</evidence>
<proteinExistence type="predicted"/>
<dbReference type="SUPFAM" id="SSF55729">
    <property type="entry name" value="Acyl-CoA N-acyltransferases (Nat)"/>
    <property type="match status" value="1"/>
</dbReference>
<reference evidence="4 5" key="1">
    <citation type="submission" date="2018-03" db="EMBL/GenBank/DDBJ databases">
        <title>The ancient ancestry and fast evolution of plastids.</title>
        <authorList>
            <person name="Moore K.R."/>
            <person name="Magnabosco C."/>
            <person name="Momper L."/>
            <person name="Gold D.A."/>
            <person name="Bosak T."/>
            <person name="Fournier G.P."/>
        </authorList>
    </citation>
    <scope>NUCLEOTIDE SEQUENCE [LARGE SCALE GENOMIC DNA]</scope>
    <source>
        <strain evidence="4 5">CCALA 037</strain>
    </source>
</reference>
<keyword evidence="1 4" id="KW-0808">Transferase</keyword>
<keyword evidence="2" id="KW-0012">Acyltransferase</keyword>
<dbReference type="InterPro" id="IPR000182">
    <property type="entry name" value="GNAT_dom"/>
</dbReference>
<dbReference type="GO" id="GO:0016747">
    <property type="term" value="F:acyltransferase activity, transferring groups other than amino-acyl groups"/>
    <property type="evidence" value="ECO:0007669"/>
    <property type="project" value="InterPro"/>
</dbReference>
<protein>
    <submittedName>
        <fullName evidence="4">GNAT family N-acetyltransferase</fullName>
    </submittedName>
</protein>
<dbReference type="Pfam" id="PF00583">
    <property type="entry name" value="Acetyltransf_1"/>
    <property type="match status" value="1"/>
</dbReference>
<name>A0A2T1GMF6_9CYAN</name>
<keyword evidence="5" id="KW-1185">Reference proteome</keyword>
<dbReference type="Gene3D" id="3.40.630.30">
    <property type="match status" value="1"/>
</dbReference>
<organism evidence="4 5">
    <name type="scientific">Chamaesiphon polymorphus CCALA 037</name>
    <dbReference type="NCBI Taxonomy" id="2107692"/>
    <lineage>
        <taxon>Bacteria</taxon>
        <taxon>Bacillati</taxon>
        <taxon>Cyanobacteriota</taxon>
        <taxon>Cyanophyceae</taxon>
        <taxon>Gomontiellales</taxon>
        <taxon>Chamaesiphonaceae</taxon>
        <taxon>Chamaesiphon</taxon>
    </lineage>
</organism>
<feature type="domain" description="N-acetyltransferase" evidence="3">
    <location>
        <begin position="3"/>
        <end position="164"/>
    </location>
</feature>
<dbReference type="EMBL" id="PVWO01000015">
    <property type="protein sequence ID" value="PSB59070.1"/>
    <property type="molecule type" value="Genomic_DNA"/>
</dbReference>
<accession>A0A2T1GMF6</accession>
<evidence type="ECO:0000256" key="1">
    <source>
        <dbReference type="ARBA" id="ARBA00022679"/>
    </source>
</evidence>
<dbReference type="InterPro" id="IPR050832">
    <property type="entry name" value="Bact_Acetyltransf"/>
</dbReference>
<dbReference type="CDD" id="cd04301">
    <property type="entry name" value="NAT_SF"/>
    <property type="match status" value="1"/>
</dbReference>
<dbReference type="RefSeq" id="WP_106299931.1">
    <property type="nucleotide sequence ID" value="NZ_PVWO01000015.1"/>
</dbReference>
<dbReference type="PANTHER" id="PTHR43877">
    <property type="entry name" value="AMINOALKYLPHOSPHONATE N-ACETYLTRANSFERASE-RELATED-RELATED"/>
    <property type="match status" value="1"/>
</dbReference>
<dbReference type="OrthoDB" id="7057833at2"/>
<evidence type="ECO:0000256" key="2">
    <source>
        <dbReference type="ARBA" id="ARBA00023315"/>
    </source>
</evidence>